<evidence type="ECO:0000256" key="1">
    <source>
        <dbReference type="ARBA" id="ARBA00022849"/>
    </source>
</evidence>
<organism evidence="3 4">
    <name type="scientific">Phaeobacter inhibens</name>
    <dbReference type="NCBI Taxonomy" id="221822"/>
    <lineage>
        <taxon>Bacteria</taxon>
        <taxon>Pseudomonadati</taxon>
        <taxon>Pseudomonadota</taxon>
        <taxon>Alphaproteobacteria</taxon>
        <taxon>Rhodobacterales</taxon>
        <taxon>Roseobacteraceae</taxon>
        <taxon>Phaeobacter</taxon>
    </lineage>
</organism>
<dbReference type="SUPFAM" id="SSF52788">
    <property type="entry name" value="Phosphotyrosine protein phosphatases I"/>
    <property type="match status" value="1"/>
</dbReference>
<dbReference type="SMART" id="SM00226">
    <property type="entry name" value="LMWPc"/>
    <property type="match status" value="1"/>
</dbReference>
<dbReference type="CDD" id="cd00090">
    <property type="entry name" value="HTH_ARSR"/>
    <property type="match status" value="1"/>
</dbReference>
<dbReference type="InterPro" id="IPR036388">
    <property type="entry name" value="WH-like_DNA-bd_sf"/>
</dbReference>
<feature type="domain" description="HTH arsR-type" evidence="2">
    <location>
        <begin position="1"/>
        <end position="94"/>
    </location>
</feature>
<dbReference type="EMBL" id="CP010725">
    <property type="protein sequence ID" value="AUQ98944.1"/>
    <property type="molecule type" value="Genomic_DNA"/>
</dbReference>
<dbReference type="GO" id="GO:0003700">
    <property type="term" value="F:DNA-binding transcription factor activity"/>
    <property type="evidence" value="ECO:0007669"/>
    <property type="project" value="InterPro"/>
</dbReference>
<protein>
    <submittedName>
        <fullName evidence="3">Putative transcriptional regulator</fullName>
    </submittedName>
</protein>
<dbReference type="CDD" id="cd16345">
    <property type="entry name" value="LMWP_ArsC"/>
    <property type="match status" value="1"/>
</dbReference>
<reference evidence="3 4" key="1">
    <citation type="journal article" date="2017" name="Front. Microbiol.">
        <title>Phaeobacter piscinae sp. nov., a species of the Roseobacter group and potential aquaculture probiont.</title>
        <authorList>
            <person name="Sonnenschein E.C."/>
            <person name="Phippen C.B.W."/>
            <person name="Nielsen K.F."/>
            <person name="Mateiu R.V."/>
            <person name="Melchiorsen J."/>
            <person name="Gram L."/>
            <person name="Overmann J."/>
            <person name="Freese H.M."/>
        </authorList>
    </citation>
    <scope>NUCLEOTIDE SEQUENCE [LARGE SCALE GENOMIC DNA]</scope>
    <source>
        <strain evidence="3 4">P88</strain>
    </source>
</reference>
<name>A0A2I7K8K1_9RHOB</name>
<sequence>MEIEITSQLSALAHPNRLALFRLLMRRYPDAVPAGEIAAALAQKANTVSSYLSTLSAVGLIRAERQGTSLLYRAQLDGLRNLFDDLLSDCCQNRPDICPPTVAQTPLLPGNDRPLNVLFICTGNSARSIMAEAILQREGDGRFRAYSAGSRPSPAPRPEVLSLLRANGHETGGLRSKDLSEFSGDDAPPMDFIFTVCDHAANEDCPAWPGQPMSAHWGLPDPVKAKGREAERRLAYQQTYDALRNRIRSFSALPYETLDRISLQHRLDDIGRHTPSE</sequence>
<accession>A0A2I7K8K1</accession>
<dbReference type="InterPro" id="IPR036390">
    <property type="entry name" value="WH_DNA-bd_sf"/>
</dbReference>
<dbReference type="PRINTS" id="PR00778">
    <property type="entry name" value="HTHARSR"/>
</dbReference>
<dbReference type="Gene3D" id="3.40.50.2300">
    <property type="match status" value="1"/>
</dbReference>
<dbReference type="PANTHER" id="PTHR43428">
    <property type="entry name" value="ARSENATE REDUCTASE"/>
    <property type="match status" value="1"/>
</dbReference>
<dbReference type="PROSITE" id="PS50987">
    <property type="entry name" value="HTH_ARSR_2"/>
    <property type="match status" value="1"/>
</dbReference>
<dbReference type="InterPro" id="IPR023485">
    <property type="entry name" value="Ptyr_pPase"/>
</dbReference>
<dbReference type="PANTHER" id="PTHR43428:SF1">
    <property type="entry name" value="ARSENATE REDUCTASE"/>
    <property type="match status" value="1"/>
</dbReference>
<dbReference type="RefSeq" id="WP_102883423.1">
    <property type="nucleotide sequence ID" value="NZ_CP010725.1"/>
</dbReference>
<evidence type="ECO:0000313" key="4">
    <source>
        <dbReference type="Proteomes" id="UP000236447"/>
    </source>
</evidence>
<dbReference type="GO" id="GO:0046685">
    <property type="term" value="P:response to arsenic-containing substance"/>
    <property type="evidence" value="ECO:0007669"/>
    <property type="project" value="UniProtKB-KW"/>
</dbReference>
<gene>
    <name evidence="3" type="ORF">PhaeoP88_01567</name>
</gene>
<proteinExistence type="predicted"/>
<dbReference type="SMART" id="SM00418">
    <property type="entry name" value="HTH_ARSR"/>
    <property type="match status" value="1"/>
</dbReference>
<dbReference type="InterPro" id="IPR001845">
    <property type="entry name" value="HTH_ArsR_DNA-bd_dom"/>
</dbReference>
<dbReference type="Pfam" id="PF12840">
    <property type="entry name" value="HTH_20"/>
    <property type="match status" value="1"/>
</dbReference>
<dbReference type="Gene3D" id="1.10.10.10">
    <property type="entry name" value="Winged helix-like DNA-binding domain superfamily/Winged helix DNA-binding domain"/>
    <property type="match status" value="1"/>
</dbReference>
<dbReference type="Pfam" id="PF01451">
    <property type="entry name" value="LMWPc"/>
    <property type="match status" value="1"/>
</dbReference>
<evidence type="ECO:0000259" key="2">
    <source>
        <dbReference type="PROSITE" id="PS50987"/>
    </source>
</evidence>
<dbReference type="SUPFAM" id="SSF46785">
    <property type="entry name" value="Winged helix' DNA-binding domain"/>
    <property type="match status" value="1"/>
</dbReference>
<dbReference type="Proteomes" id="UP000236447">
    <property type="component" value="Chromosome"/>
</dbReference>
<dbReference type="AlphaFoldDB" id="A0A2I7K8K1"/>
<dbReference type="InterPro" id="IPR011991">
    <property type="entry name" value="ArsR-like_HTH"/>
</dbReference>
<dbReference type="InterPro" id="IPR036196">
    <property type="entry name" value="Ptyr_pPase_sf"/>
</dbReference>
<keyword evidence="1" id="KW-0059">Arsenical resistance</keyword>
<reference evidence="3 4" key="2">
    <citation type="journal article" date="2017" name="Genome Biol. Evol.">
        <title>Trajectories and Drivers of Genome Evolution in Surface-Associated Marine Phaeobacter.</title>
        <authorList>
            <person name="Freese H.M."/>
            <person name="Sikorski J."/>
            <person name="Bunk B."/>
            <person name="Scheuner C."/>
            <person name="Meier-Kolthoff J.P."/>
            <person name="Sproer C."/>
            <person name="Gram L."/>
            <person name="Overmann J."/>
        </authorList>
    </citation>
    <scope>NUCLEOTIDE SEQUENCE [LARGE SCALE GENOMIC DNA]</scope>
    <source>
        <strain evidence="3 4">P88</strain>
    </source>
</reference>
<evidence type="ECO:0000313" key="3">
    <source>
        <dbReference type="EMBL" id="AUQ98944.1"/>
    </source>
</evidence>